<comment type="caution">
    <text evidence="1">The sequence shown here is derived from an EMBL/GenBank/DDBJ whole genome shotgun (WGS) entry which is preliminary data.</text>
</comment>
<keyword evidence="2" id="KW-1185">Reference proteome</keyword>
<evidence type="ECO:0000313" key="2">
    <source>
        <dbReference type="Proteomes" id="UP001145114"/>
    </source>
</evidence>
<accession>A0ACC1HNS6</accession>
<organism evidence="1 2">
    <name type="scientific">Spiromyces aspiralis</name>
    <dbReference type="NCBI Taxonomy" id="68401"/>
    <lineage>
        <taxon>Eukaryota</taxon>
        <taxon>Fungi</taxon>
        <taxon>Fungi incertae sedis</taxon>
        <taxon>Zoopagomycota</taxon>
        <taxon>Kickxellomycotina</taxon>
        <taxon>Kickxellomycetes</taxon>
        <taxon>Kickxellales</taxon>
        <taxon>Kickxellaceae</taxon>
        <taxon>Spiromyces</taxon>
    </lineage>
</organism>
<feature type="non-terminal residue" evidence="1">
    <location>
        <position position="168"/>
    </location>
</feature>
<dbReference type="Proteomes" id="UP001145114">
    <property type="component" value="Unassembled WGS sequence"/>
</dbReference>
<name>A0ACC1HNS6_9FUNG</name>
<proteinExistence type="predicted"/>
<evidence type="ECO:0000313" key="1">
    <source>
        <dbReference type="EMBL" id="KAJ1676917.1"/>
    </source>
</evidence>
<dbReference type="EMBL" id="JAMZIH010003288">
    <property type="protein sequence ID" value="KAJ1676917.1"/>
    <property type="molecule type" value="Genomic_DNA"/>
</dbReference>
<gene>
    <name evidence="1" type="ORF">EV182_007247</name>
</gene>
<reference evidence="1" key="1">
    <citation type="submission" date="2022-06" db="EMBL/GenBank/DDBJ databases">
        <title>Phylogenomic reconstructions and comparative analyses of Kickxellomycotina fungi.</title>
        <authorList>
            <person name="Reynolds N.K."/>
            <person name="Stajich J.E."/>
            <person name="Barry K."/>
            <person name="Grigoriev I.V."/>
            <person name="Crous P."/>
            <person name="Smith M.E."/>
        </authorList>
    </citation>
    <scope>NUCLEOTIDE SEQUENCE</scope>
    <source>
        <strain evidence="1">RSA 2271</strain>
    </source>
</reference>
<sequence length="168" mass="18382">MAYFSRKSSLATYQPRWGSPLARESSIDGDETIRRSLSSNVSPRGRVQTQRDGQKTSSASAAKSPTATASSEKPMSEVGSVEIEGDVLVPGGYPTHNTPPVAENGGFESSMARRFKAAKEAFMRVRSALPDSFDQSPATDADQDDYRESSQQQQQQHPVLQKAQLYHE</sequence>
<protein>
    <submittedName>
        <fullName evidence="1">Uncharacterized protein</fullName>
    </submittedName>
</protein>